<dbReference type="Pfam" id="PF06293">
    <property type="entry name" value="Kdo"/>
    <property type="match status" value="1"/>
</dbReference>
<protein>
    <submittedName>
        <fullName evidence="3">DUF4032 domain-containing protein</fullName>
    </submittedName>
</protein>
<name>A0ABV9LEX3_9ACTN</name>
<dbReference type="InterPro" id="IPR011009">
    <property type="entry name" value="Kinase-like_dom_sf"/>
</dbReference>
<dbReference type="Proteomes" id="UP001596025">
    <property type="component" value="Unassembled WGS sequence"/>
</dbReference>
<keyword evidence="4" id="KW-1185">Reference proteome</keyword>
<evidence type="ECO:0000259" key="2">
    <source>
        <dbReference type="Pfam" id="PF13224"/>
    </source>
</evidence>
<evidence type="ECO:0000313" key="3">
    <source>
        <dbReference type="EMBL" id="MFC4691957.1"/>
    </source>
</evidence>
<dbReference type="RefSeq" id="WP_387985193.1">
    <property type="nucleotide sequence ID" value="NZ_JBHSGR010000001.1"/>
</dbReference>
<feature type="region of interest" description="Disordered" evidence="1">
    <location>
        <begin position="397"/>
        <end position="420"/>
    </location>
</feature>
<dbReference type="Pfam" id="PF13224">
    <property type="entry name" value="DUF4032"/>
    <property type="match status" value="1"/>
</dbReference>
<dbReference type="SUPFAM" id="SSF56112">
    <property type="entry name" value="Protein kinase-like (PK-like)"/>
    <property type="match status" value="1"/>
</dbReference>
<proteinExistence type="predicted"/>
<gene>
    <name evidence="3" type="ORF">ACFO3M_00990</name>
</gene>
<reference evidence="4" key="1">
    <citation type="journal article" date="2019" name="Int. J. Syst. Evol. Microbiol.">
        <title>The Global Catalogue of Microorganisms (GCM) 10K type strain sequencing project: providing services to taxonomists for standard genome sequencing and annotation.</title>
        <authorList>
            <consortium name="The Broad Institute Genomics Platform"/>
            <consortium name="The Broad Institute Genome Sequencing Center for Infectious Disease"/>
            <person name="Wu L."/>
            <person name="Ma J."/>
        </authorList>
    </citation>
    <scope>NUCLEOTIDE SEQUENCE [LARGE SCALE GENOMIC DNA]</scope>
    <source>
        <strain evidence="4">CCUG 62763</strain>
    </source>
</reference>
<feature type="domain" description="DUF4032" evidence="2">
    <location>
        <begin position="226"/>
        <end position="393"/>
    </location>
</feature>
<sequence>MRFVFSPPAEAAADLLTLPWDVPLAQWTDDRLVEIPQHGRSRHVVRFVAEAGRVFALKELPERPARREYEVLRRLHELGIPAVEVVGAVVDRPGDQQAVLVTRFLDYSSSFLALFANPRGAHLIDRVMNAQVELLVRLHLAGIVWGDCSLANTLFRFDAGTLAAYLVDAETGEVHERLTQSQRDHDTDVAYARVVSELTALRESGSLAEDVDPALAAADLVARYEQLWAQLTSEEVVSREEQQLRVAGRIRRLQDLGFDVGEVELVEDPAGGSRLRLTTRVAEPGDCRRALFSRTGLDVQEKQARRLLADIVSYRAALEQVAGGPVSETAAAIRWLNESYQPTIAAVPAHLRSRLDAAEIFHEVLEHRWFLSEAAGRDVGMQAAVRDYVDRVLPAVSGDLVTPPPPQRRPGARAPLSDSS</sequence>
<dbReference type="EMBL" id="JBHSGR010000001">
    <property type="protein sequence ID" value="MFC4691957.1"/>
    <property type="molecule type" value="Genomic_DNA"/>
</dbReference>
<evidence type="ECO:0000256" key="1">
    <source>
        <dbReference type="SAM" id="MobiDB-lite"/>
    </source>
</evidence>
<accession>A0ABV9LEX3</accession>
<organism evidence="3 4">
    <name type="scientific">Geodermatophilus arenarius</name>
    <dbReference type="NCBI Taxonomy" id="1137990"/>
    <lineage>
        <taxon>Bacteria</taxon>
        <taxon>Bacillati</taxon>
        <taxon>Actinomycetota</taxon>
        <taxon>Actinomycetes</taxon>
        <taxon>Geodermatophilales</taxon>
        <taxon>Geodermatophilaceae</taxon>
        <taxon>Geodermatophilus</taxon>
    </lineage>
</organism>
<comment type="caution">
    <text evidence="3">The sequence shown here is derived from an EMBL/GenBank/DDBJ whole genome shotgun (WGS) entry which is preliminary data.</text>
</comment>
<dbReference type="InterPro" id="IPR025111">
    <property type="entry name" value="DUF4032"/>
</dbReference>
<evidence type="ECO:0000313" key="4">
    <source>
        <dbReference type="Proteomes" id="UP001596025"/>
    </source>
</evidence>